<gene>
    <name evidence="2" type="ORF">O9K51_00088</name>
</gene>
<evidence type="ECO:0000259" key="1">
    <source>
        <dbReference type="Pfam" id="PF03795"/>
    </source>
</evidence>
<dbReference type="SUPFAM" id="SSF54909">
    <property type="entry name" value="Dimeric alpha+beta barrel"/>
    <property type="match status" value="1"/>
</dbReference>
<name>A0AB34G1E3_9HYPO</name>
<dbReference type="AlphaFoldDB" id="A0AB34G1E3"/>
<comment type="caution">
    <text evidence="2">The sequence shown here is derived from an EMBL/GenBank/DDBJ whole genome shotgun (WGS) entry which is preliminary data.</text>
</comment>
<dbReference type="Gene3D" id="3.30.70.1060">
    <property type="entry name" value="Dimeric alpha+beta barrel"/>
    <property type="match status" value="1"/>
</dbReference>
<dbReference type="PANTHER" id="PTHR33606">
    <property type="entry name" value="PROTEIN YCII"/>
    <property type="match status" value="1"/>
</dbReference>
<dbReference type="InterPro" id="IPR011008">
    <property type="entry name" value="Dimeric_a/b-barrel"/>
</dbReference>
<dbReference type="Proteomes" id="UP001163105">
    <property type="component" value="Unassembled WGS sequence"/>
</dbReference>
<organism evidence="2 3">
    <name type="scientific">Purpureocillium lavendulum</name>
    <dbReference type="NCBI Taxonomy" id="1247861"/>
    <lineage>
        <taxon>Eukaryota</taxon>
        <taxon>Fungi</taxon>
        <taxon>Dikarya</taxon>
        <taxon>Ascomycota</taxon>
        <taxon>Pezizomycotina</taxon>
        <taxon>Sordariomycetes</taxon>
        <taxon>Hypocreomycetidae</taxon>
        <taxon>Hypocreales</taxon>
        <taxon>Ophiocordycipitaceae</taxon>
        <taxon>Purpureocillium</taxon>
    </lineage>
</organism>
<proteinExistence type="predicted"/>
<reference evidence="2" key="1">
    <citation type="submission" date="2023-01" db="EMBL/GenBank/DDBJ databases">
        <title>The growth and conidiation of Purpureocillium lavendulum are regulated by nitrogen source and histone H3K14 acetylation.</title>
        <authorList>
            <person name="Tang P."/>
            <person name="Han J."/>
            <person name="Zhang C."/>
            <person name="Tang P."/>
            <person name="Qi F."/>
            <person name="Zhang K."/>
            <person name="Liang L."/>
        </authorList>
    </citation>
    <scope>NUCLEOTIDE SEQUENCE</scope>
    <source>
        <strain evidence="2">YMF1.00683</strain>
    </source>
</reference>
<feature type="domain" description="YCII-related" evidence="1">
    <location>
        <begin position="40"/>
        <end position="123"/>
    </location>
</feature>
<dbReference type="Pfam" id="PF03795">
    <property type="entry name" value="YCII"/>
    <property type="match status" value="1"/>
</dbReference>
<sequence>MSKLLVVGAYRSVPRATCSHTRAAWTIANVRSLSTSKKEFLCLMPDQPNVSELRKRVKGAHYEGIKPLIASGRLVAGGAMVETHPAKDTAPAFKGSAVVYTGESAEEVGEIIRNDVYATSGVWDLEKTQIIPVCFSFRMEDDATADLNPTIA</sequence>
<accession>A0AB34G1E3</accession>
<evidence type="ECO:0000313" key="2">
    <source>
        <dbReference type="EMBL" id="KAJ6445329.1"/>
    </source>
</evidence>
<dbReference type="EMBL" id="JAQHRD010000001">
    <property type="protein sequence ID" value="KAJ6445329.1"/>
    <property type="molecule type" value="Genomic_DNA"/>
</dbReference>
<protein>
    <submittedName>
        <fullName evidence="2">Delta-1-pyrroline-5-carboxylate dehydrogenase</fullName>
    </submittedName>
</protein>
<dbReference type="InterPro" id="IPR005545">
    <property type="entry name" value="YCII"/>
</dbReference>
<dbReference type="InterPro" id="IPR051807">
    <property type="entry name" value="Sec-metab_biosynth-assoc"/>
</dbReference>
<keyword evidence="3" id="KW-1185">Reference proteome</keyword>
<dbReference type="PANTHER" id="PTHR33606:SF3">
    <property type="entry name" value="PROTEIN YCII"/>
    <property type="match status" value="1"/>
</dbReference>
<evidence type="ECO:0000313" key="3">
    <source>
        <dbReference type="Proteomes" id="UP001163105"/>
    </source>
</evidence>